<organism evidence="2 3">
    <name type="scientific">Trichomonas vaginalis (strain ATCC PRA-98 / G3)</name>
    <dbReference type="NCBI Taxonomy" id="412133"/>
    <lineage>
        <taxon>Eukaryota</taxon>
        <taxon>Metamonada</taxon>
        <taxon>Parabasalia</taxon>
        <taxon>Trichomonadida</taxon>
        <taxon>Trichomonadidae</taxon>
        <taxon>Trichomonas</taxon>
    </lineage>
</organism>
<dbReference type="GO" id="GO:0090110">
    <property type="term" value="P:COPII-coated vesicle cargo loading"/>
    <property type="evidence" value="ECO:0000318"/>
    <property type="project" value="GO_Central"/>
</dbReference>
<dbReference type="SUPFAM" id="SSF82919">
    <property type="entry name" value="Zn-finger domain of Sec23/24"/>
    <property type="match status" value="1"/>
</dbReference>
<evidence type="ECO:0000259" key="1">
    <source>
        <dbReference type="Pfam" id="PF04810"/>
    </source>
</evidence>
<dbReference type="KEGG" id="tva:5465041"/>
<dbReference type="EMBL" id="DS113207">
    <property type="protein sequence ID" value="EAY19513.1"/>
    <property type="molecule type" value="Genomic_DNA"/>
</dbReference>
<feature type="domain" description="Zinc finger Sec23/Sec24-type" evidence="1">
    <location>
        <begin position="45"/>
        <end position="76"/>
    </location>
</feature>
<dbReference type="InParanoid" id="A2DJC6"/>
<dbReference type="OrthoDB" id="49016at2759"/>
<proteinExistence type="predicted"/>
<evidence type="ECO:0000313" key="3">
    <source>
        <dbReference type="Proteomes" id="UP000001542"/>
    </source>
</evidence>
<dbReference type="PANTHER" id="PTHR13803:SF39">
    <property type="entry name" value="SECRETORY 24AB, ISOFORM A"/>
    <property type="match status" value="1"/>
</dbReference>
<dbReference type="GO" id="GO:0070971">
    <property type="term" value="C:endoplasmic reticulum exit site"/>
    <property type="evidence" value="ECO:0000318"/>
    <property type="project" value="GO_Central"/>
</dbReference>
<dbReference type="GO" id="GO:0006886">
    <property type="term" value="P:intracellular protein transport"/>
    <property type="evidence" value="ECO:0007669"/>
    <property type="project" value="InterPro"/>
</dbReference>
<gene>
    <name evidence="2" type="ORF">TVAG_136440</name>
</gene>
<keyword evidence="3" id="KW-1185">Reference proteome</keyword>
<dbReference type="AlphaFoldDB" id="A2DJC6"/>
<dbReference type="STRING" id="5722.A2DJC6"/>
<dbReference type="Pfam" id="PF04810">
    <property type="entry name" value="zf-Sec23_Sec24"/>
    <property type="match status" value="1"/>
</dbReference>
<dbReference type="InterPro" id="IPR050550">
    <property type="entry name" value="SEC23_SEC24_subfamily"/>
</dbReference>
<sequence length="553" mass="62034">MLQFSLSEAPNTEKLRQRLTTPISAIISPAENTNIPTIDLTYEQIPRCRKCNGYISNFCKRDESSWTCALCGTKNNEKIEDFLPHSEDIEVKVDEHVGIPIVCLYLDLGFHDVDLKVMRSGIIAFLKAFKDTNFIIIFGVQVTELSILCPHISYYKKGDFGPICTYKEGDKVVDAPAPLVNFQSFPEDITPFIFHSSQVNSIISSIEKLSTCPRPHFSQLASCAYKLSEYLPYNPIHFIGITPETTYLDSAFKDIYMSLITIDILTPIFNQDSVSSAKQLPGRLLFFNADTFLSMLAFATRERPSFQLLMGSRISSGKAEWKLNPFPFQFENRGVFNAHSISLRRQPFVLDIHPNGGDEIVLQVTAKFITYKEKSQNYQAVLKIFNRKVKLSSDIPTILSSVDTNALLWLWITRTLSNPSHDVIAALFRVIANYIGSLPDDSPAIPLLTSTCCSLKYYGLSSEQPHLKLISQMTLCSLPPRMISMAPDVRGEQNAKVCTTISGVYADNPQDEKAAQEAIKLGFTASIVSPIPEWCLQTDQKSLDFLESLIPDK</sequence>
<dbReference type="VEuPathDB" id="TrichDB:TVAG_136440"/>
<reference evidence="2" key="1">
    <citation type="submission" date="2006-10" db="EMBL/GenBank/DDBJ databases">
        <authorList>
            <person name="Amadeo P."/>
            <person name="Zhao Q."/>
            <person name="Wortman J."/>
            <person name="Fraser-Liggett C."/>
            <person name="Carlton J."/>
        </authorList>
    </citation>
    <scope>NUCLEOTIDE SEQUENCE</scope>
    <source>
        <strain evidence="2">G3</strain>
    </source>
</reference>
<dbReference type="GO" id="GO:0008270">
    <property type="term" value="F:zinc ion binding"/>
    <property type="evidence" value="ECO:0000318"/>
    <property type="project" value="GO_Central"/>
</dbReference>
<dbReference type="InterPro" id="IPR036174">
    <property type="entry name" value="Znf_Sec23_Sec24_sf"/>
</dbReference>
<accession>A2DJC6</accession>
<dbReference type="Gene3D" id="2.30.30.380">
    <property type="entry name" value="Zn-finger domain of Sec23/24"/>
    <property type="match status" value="1"/>
</dbReference>
<dbReference type="GO" id="GO:0000149">
    <property type="term" value="F:SNARE binding"/>
    <property type="evidence" value="ECO:0000318"/>
    <property type="project" value="GO_Central"/>
</dbReference>
<dbReference type="RefSeq" id="XP_001580499.1">
    <property type="nucleotide sequence ID" value="XM_001580449.1"/>
</dbReference>
<dbReference type="VEuPathDB" id="TrichDB:TVAGG3_0543500"/>
<dbReference type="PANTHER" id="PTHR13803">
    <property type="entry name" value="SEC24-RELATED PROTEIN"/>
    <property type="match status" value="1"/>
</dbReference>
<protein>
    <recommendedName>
        <fullName evidence="1">Zinc finger Sec23/Sec24-type domain-containing protein</fullName>
    </recommendedName>
</protein>
<evidence type="ECO:0000313" key="2">
    <source>
        <dbReference type="EMBL" id="EAY19513.1"/>
    </source>
</evidence>
<dbReference type="InterPro" id="IPR006895">
    <property type="entry name" value="Znf_Sec23_Sec24"/>
</dbReference>
<name>A2DJC6_TRIV3</name>
<dbReference type="Proteomes" id="UP000001542">
    <property type="component" value="Unassembled WGS sequence"/>
</dbReference>
<dbReference type="GO" id="GO:0030127">
    <property type="term" value="C:COPII vesicle coat"/>
    <property type="evidence" value="ECO:0000318"/>
    <property type="project" value="GO_Central"/>
</dbReference>
<reference evidence="2" key="2">
    <citation type="journal article" date="2007" name="Science">
        <title>Draft genome sequence of the sexually transmitted pathogen Trichomonas vaginalis.</title>
        <authorList>
            <person name="Carlton J.M."/>
            <person name="Hirt R.P."/>
            <person name="Silva J.C."/>
            <person name="Delcher A.L."/>
            <person name="Schatz M."/>
            <person name="Zhao Q."/>
            <person name="Wortman J.R."/>
            <person name="Bidwell S.L."/>
            <person name="Alsmark U.C.M."/>
            <person name="Besteiro S."/>
            <person name="Sicheritz-Ponten T."/>
            <person name="Noel C.J."/>
            <person name="Dacks J.B."/>
            <person name="Foster P.G."/>
            <person name="Simillion C."/>
            <person name="Van de Peer Y."/>
            <person name="Miranda-Saavedra D."/>
            <person name="Barton G.J."/>
            <person name="Westrop G.D."/>
            <person name="Mueller S."/>
            <person name="Dessi D."/>
            <person name="Fiori P.L."/>
            <person name="Ren Q."/>
            <person name="Paulsen I."/>
            <person name="Zhang H."/>
            <person name="Bastida-Corcuera F.D."/>
            <person name="Simoes-Barbosa A."/>
            <person name="Brown M.T."/>
            <person name="Hayes R.D."/>
            <person name="Mukherjee M."/>
            <person name="Okumura C.Y."/>
            <person name="Schneider R."/>
            <person name="Smith A.J."/>
            <person name="Vanacova S."/>
            <person name="Villalvazo M."/>
            <person name="Haas B.J."/>
            <person name="Pertea M."/>
            <person name="Feldblyum T.V."/>
            <person name="Utterback T.R."/>
            <person name="Shu C.L."/>
            <person name="Osoegawa K."/>
            <person name="de Jong P.J."/>
            <person name="Hrdy I."/>
            <person name="Horvathova L."/>
            <person name="Zubacova Z."/>
            <person name="Dolezal P."/>
            <person name="Malik S.B."/>
            <person name="Logsdon J.M. Jr."/>
            <person name="Henze K."/>
            <person name="Gupta A."/>
            <person name="Wang C.C."/>
            <person name="Dunne R.L."/>
            <person name="Upcroft J.A."/>
            <person name="Upcroft P."/>
            <person name="White O."/>
            <person name="Salzberg S.L."/>
            <person name="Tang P."/>
            <person name="Chiu C.-H."/>
            <person name="Lee Y.-S."/>
            <person name="Embley T.M."/>
            <person name="Coombs G.H."/>
            <person name="Mottram J.C."/>
            <person name="Tachezy J."/>
            <person name="Fraser-Liggett C.M."/>
            <person name="Johnson P.J."/>
        </authorList>
    </citation>
    <scope>NUCLEOTIDE SEQUENCE [LARGE SCALE GENOMIC DNA]</scope>
    <source>
        <strain evidence="2">G3</strain>
    </source>
</reference>